<feature type="domain" description="Sulfotransferase" evidence="3">
    <location>
        <begin position="36"/>
        <end position="254"/>
    </location>
</feature>
<dbReference type="InterPro" id="IPR027417">
    <property type="entry name" value="P-loop_NTPase"/>
</dbReference>
<protein>
    <submittedName>
        <fullName evidence="4">Sulfotransferase domain-containing protein</fullName>
    </submittedName>
</protein>
<keyword evidence="5" id="KW-1185">Reference proteome</keyword>
<dbReference type="RefSeq" id="WP_226749125.1">
    <property type="nucleotide sequence ID" value="NZ_JAJATZ010000010.1"/>
</dbReference>
<evidence type="ECO:0000256" key="1">
    <source>
        <dbReference type="ARBA" id="ARBA00005771"/>
    </source>
</evidence>
<evidence type="ECO:0000256" key="2">
    <source>
        <dbReference type="ARBA" id="ARBA00022679"/>
    </source>
</evidence>
<proteinExistence type="inferred from homology"/>
<evidence type="ECO:0000313" key="4">
    <source>
        <dbReference type="EMBL" id="MCB5200645.1"/>
    </source>
</evidence>
<comment type="caution">
    <text evidence="4">The sequence shown here is derived from an EMBL/GenBank/DDBJ whole genome shotgun (WGS) entry which is preliminary data.</text>
</comment>
<dbReference type="Proteomes" id="UP001138961">
    <property type="component" value="Unassembled WGS sequence"/>
</dbReference>
<accession>A0ABS8BY67</accession>
<evidence type="ECO:0000313" key="5">
    <source>
        <dbReference type="Proteomes" id="UP001138961"/>
    </source>
</evidence>
<organism evidence="4 5">
    <name type="scientific">Loktanella gaetbuli</name>
    <dbReference type="NCBI Taxonomy" id="2881335"/>
    <lineage>
        <taxon>Bacteria</taxon>
        <taxon>Pseudomonadati</taxon>
        <taxon>Pseudomonadota</taxon>
        <taxon>Alphaproteobacteria</taxon>
        <taxon>Rhodobacterales</taxon>
        <taxon>Roseobacteraceae</taxon>
        <taxon>Loktanella</taxon>
    </lineage>
</organism>
<dbReference type="PANTHER" id="PTHR11783">
    <property type="entry name" value="SULFOTRANSFERASE SULT"/>
    <property type="match status" value="1"/>
</dbReference>
<keyword evidence="2" id="KW-0808">Transferase</keyword>
<dbReference type="Pfam" id="PF00685">
    <property type="entry name" value="Sulfotransfer_1"/>
    <property type="match status" value="1"/>
</dbReference>
<dbReference type="SUPFAM" id="SSF52540">
    <property type="entry name" value="P-loop containing nucleoside triphosphate hydrolases"/>
    <property type="match status" value="1"/>
</dbReference>
<reference evidence="4" key="1">
    <citation type="submission" date="2021-10" db="EMBL/GenBank/DDBJ databases">
        <title>Loktanella gaetbuli sp. nov., isolated from a tidal flat.</title>
        <authorList>
            <person name="Park S."/>
            <person name="Yoon J.-H."/>
        </authorList>
    </citation>
    <scope>NUCLEOTIDE SEQUENCE</scope>
    <source>
        <strain evidence="4">TSTF-M6</strain>
    </source>
</reference>
<name>A0ABS8BY67_9RHOB</name>
<evidence type="ECO:0000259" key="3">
    <source>
        <dbReference type="Pfam" id="PF00685"/>
    </source>
</evidence>
<sequence length="268" mass="30626">MARSLKSWLFGHGISLSVLRPGQRARLLRQTDSRASDVYLCSFPRSGNTWTRMIVAFVLDPTLDDVDLDVIDRLVPRSREADHSPTTPRVLKNHDPAFDLFPRVIYNVRDGRDATLSNHAYQDRVGSYIGDRLTYIADRAGRPFGLWHDHVRQALAYQRRYPDRFLMLRYEDLRRDPAAQIRRVADFLGKSVSDDRIARIIALTDLDRQRARATSDDPRKAHTLQTGAVGGWRDRMTPDEIRLFEALSAPELKLLGYPLSTDPQEGTG</sequence>
<comment type="similarity">
    <text evidence="1">Belongs to the sulfotransferase 1 family.</text>
</comment>
<dbReference type="Gene3D" id="3.40.50.300">
    <property type="entry name" value="P-loop containing nucleotide triphosphate hydrolases"/>
    <property type="match status" value="1"/>
</dbReference>
<gene>
    <name evidence="4" type="ORF">LGQ03_15505</name>
</gene>
<dbReference type="InterPro" id="IPR000863">
    <property type="entry name" value="Sulfotransferase_dom"/>
</dbReference>
<dbReference type="EMBL" id="JAJATZ010000010">
    <property type="protein sequence ID" value="MCB5200645.1"/>
    <property type="molecule type" value="Genomic_DNA"/>
</dbReference>